<proteinExistence type="predicted"/>
<name>A0A2K8SKX7_9NOSO</name>
<gene>
    <name evidence="1" type="ORF">COO91_02025</name>
</gene>
<accession>A0A2K8SKX7</accession>
<organism evidence="1 2">
    <name type="scientific">Nostoc flagelliforme CCNUN1</name>
    <dbReference type="NCBI Taxonomy" id="2038116"/>
    <lineage>
        <taxon>Bacteria</taxon>
        <taxon>Bacillati</taxon>
        <taxon>Cyanobacteriota</taxon>
        <taxon>Cyanophyceae</taxon>
        <taxon>Nostocales</taxon>
        <taxon>Nostocaceae</taxon>
        <taxon>Nostoc</taxon>
    </lineage>
</organism>
<protein>
    <submittedName>
        <fullName evidence="1">Uncharacterized protein</fullName>
    </submittedName>
</protein>
<sequence>MTQLTKAIATELINSGGYLGQPPKFDVGDVVVYRLANFSELGFYPESEAIFGDRQFKIIDMQHCILGLPIMDIAWEYTVSWHPMTVSNCTKSRTFLEPQLALAMTSKQ</sequence>
<evidence type="ECO:0000313" key="2">
    <source>
        <dbReference type="Proteomes" id="UP000232003"/>
    </source>
</evidence>
<dbReference type="RefSeq" id="WP_100898132.1">
    <property type="nucleotide sequence ID" value="NZ_CAWNNC010000001.1"/>
</dbReference>
<dbReference type="EMBL" id="CP024785">
    <property type="protein sequence ID" value="AUB36124.1"/>
    <property type="molecule type" value="Genomic_DNA"/>
</dbReference>
<reference evidence="1 2" key="1">
    <citation type="submission" date="2017-11" db="EMBL/GenBank/DDBJ databases">
        <title>Complete genome of a free-living desiccation-tolerant cyanobacterium and its photosynthetic adaptation to extreme terrestrial habitat.</title>
        <authorList>
            <person name="Shang J."/>
        </authorList>
    </citation>
    <scope>NUCLEOTIDE SEQUENCE [LARGE SCALE GENOMIC DNA]</scope>
    <source>
        <strain evidence="1 2">CCNUN1</strain>
    </source>
</reference>
<dbReference type="Proteomes" id="UP000232003">
    <property type="component" value="Chromosome"/>
</dbReference>
<evidence type="ECO:0000313" key="1">
    <source>
        <dbReference type="EMBL" id="AUB36124.1"/>
    </source>
</evidence>
<dbReference type="KEGG" id="nfl:COO91_02025"/>
<dbReference type="AlphaFoldDB" id="A0A2K8SKX7"/>
<keyword evidence="2" id="KW-1185">Reference proteome</keyword>